<feature type="compositionally biased region" description="Polar residues" evidence="1">
    <location>
        <begin position="559"/>
        <end position="584"/>
    </location>
</feature>
<name>A0ABQ9DVU6_TEGGR</name>
<feature type="region of interest" description="Disordered" evidence="1">
    <location>
        <begin position="558"/>
        <end position="584"/>
    </location>
</feature>
<evidence type="ECO:0000313" key="2">
    <source>
        <dbReference type="EMBL" id="KAJ8297398.1"/>
    </source>
</evidence>
<gene>
    <name evidence="2" type="ORF">KUTeg_023929</name>
</gene>
<accession>A0ABQ9DVU6</accession>
<feature type="compositionally biased region" description="Polar residues" evidence="1">
    <location>
        <begin position="31"/>
        <end position="41"/>
    </location>
</feature>
<protein>
    <submittedName>
        <fullName evidence="2">Uncharacterized protein</fullName>
    </submittedName>
</protein>
<feature type="region of interest" description="Disordered" evidence="1">
    <location>
        <begin position="308"/>
        <end position="336"/>
    </location>
</feature>
<proteinExistence type="predicted"/>
<feature type="region of interest" description="Disordered" evidence="1">
    <location>
        <begin position="17"/>
        <end position="89"/>
    </location>
</feature>
<comment type="caution">
    <text evidence="2">The sequence shown here is derived from an EMBL/GenBank/DDBJ whole genome shotgun (WGS) entry which is preliminary data.</text>
</comment>
<organism evidence="2 3">
    <name type="scientific">Tegillarca granosa</name>
    <name type="common">Malaysian cockle</name>
    <name type="synonym">Anadara granosa</name>
    <dbReference type="NCBI Taxonomy" id="220873"/>
    <lineage>
        <taxon>Eukaryota</taxon>
        <taxon>Metazoa</taxon>
        <taxon>Spiralia</taxon>
        <taxon>Lophotrochozoa</taxon>
        <taxon>Mollusca</taxon>
        <taxon>Bivalvia</taxon>
        <taxon>Autobranchia</taxon>
        <taxon>Pteriomorphia</taxon>
        <taxon>Arcoida</taxon>
        <taxon>Arcoidea</taxon>
        <taxon>Arcidae</taxon>
        <taxon>Tegillarca</taxon>
    </lineage>
</organism>
<evidence type="ECO:0000256" key="1">
    <source>
        <dbReference type="SAM" id="MobiDB-lite"/>
    </source>
</evidence>
<evidence type="ECO:0000313" key="3">
    <source>
        <dbReference type="Proteomes" id="UP001217089"/>
    </source>
</evidence>
<sequence>MSKHLKLFQHFECAKYKGKKRTKSKQDRDIVQTTRFISRNSVDNDKDETSSTTTESSVGEDNDKSSSARESTPEPVPTIKAKKMKSKARTVEAVGHYDDTYDDNDFELTSKSKAHKKIKVNSKDAYGGNILRPSTLELPYSLETKQDKDKKEKSILDNSTSKAEKIDFMHVFLTCKCIKSDPSKNLVSIQNMTRNNVQSCYFLTQLLMKKTKLLIYMLILGKNNGFIFYQNFYYFTIASLLFISTTTTTLDSTELLSDQSQDLSPTPAWDQPSPALPLPGDLSELSIQTQEFAQKQAKAVNGFSPDLLTSSSRSSSYSSIVSNSSGDGTNGKNKVKSGVENKRFPIGFSPFGDSALPAAIGTKAKSAPVGAGKSRNVWNVSPPTTPDAAMNSFGLQTIQESHRSGSTSQPDSPVDVFTQPKLNFSPPHENVYNFVGGNGNAVTANQTSGNFEPAQTMMQRLQADRRKRIMEHQMRMMNGEDWPGFDVPPVRSDSLWDSEYNPLDPVNKWSQLGVAPPTSSSESLWSSLANSANSSWNSLMSIWGSNTPMTTGAETMTTDSGFNVENGDNTSGNAPQSPDQLGTFNPFNSMADIWGPNATTTSSGWTFQTPKTDDN</sequence>
<dbReference type="Proteomes" id="UP001217089">
    <property type="component" value="Unassembled WGS sequence"/>
</dbReference>
<dbReference type="EMBL" id="JARBDR010000923">
    <property type="protein sequence ID" value="KAJ8297398.1"/>
    <property type="molecule type" value="Genomic_DNA"/>
</dbReference>
<feature type="compositionally biased region" description="Low complexity" evidence="1">
    <location>
        <begin position="310"/>
        <end position="325"/>
    </location>
</feature>
<reference evidence="2 3" key="1">
    <citation type="submission" date="2022-12" db="EMBL/GenBank/DDBJ databases">
        <title>Chromosome-level genome of Tegillarca granosa.</title>
        <authorList>
            <person name="Kim J."/>
        </authorList>
    </citation>
    <scope>NUCLEOTIDE SEQUENCE [LARGE SCALE GENOMIC DNA]</scope>
    <source>
        <strain evidence="2">Teg-2019</strain>
        <tissue evidence="2">Adductor muscle</tissue>
    </source>
</reference>
<keyword evidence="3" id="KW-1185">Reference proteome</keyword>